<proteinExistence type="predicted"/>
<protein>
    <submittedName>
        <fullName evidence="1">Uncharacterized protein</fullName>
    </submittedName>
</protein>
<comment type="caution">
    <text evidence="1">The sequence shown here is derived from an EMBL/GenBank/DDBJ whole genome shotgun (WGS) entry which is preliminary data.</text>
</comment>
<reference evidence="1" key="1">
    <citation type="journal article" date="2020" name="bioRxiv">
        <title>Comparative genomics of Chlamydomonas.</title>
        <authorList>
            <person name="Craig R.J."/>
            <person name="Hasan A.R."/>
            <person name="Ness R.W."/>
            <person name="Keightley P.D."/>
        </authorList>
    </citation>
    <scope>NUCLEOTIDE SEQUENCE</scope>
    <source>
        <strain evidence="1">SAG 7.73</strain>
    </source>
</reference>
<evidence type="ECO:0000313" key="2">
    <source>
        <dbReference type="Proteomes" id="UP000650467"/>
    </source>
</evidence>
<organism evidence="1 2">
    <name type="scientific">Chlamydomonas incerta</name>
    <dbReference type="NCBI Taxonomy" id="51695"/>
    <lineage>
        <taxon>Eukaryota</taxon>
        <taxon>Viridiplantae</taxon>
        <taxon>Chlorophyta</taxon>
        <taxon>core chlorophytes</taxon>
        <taxon>Chlorophyceae</taxon>
        <taxon>CS clade</taxon>
        <taxon>Chlamydomonadales</taxon>
        <taxon>Chlamydomonadaceae</taxon>
        <taxon>Chlamydomonas</taxon>
    </lineage>
</organism>
<evidence type="ECO:0000313" key="1">
    <source>
        <dbReference type="EMBL" id="KAG2433806.1"/>
    </source>
</evidence>
<dbReference type="EMBL" id="JAEHOC010000018">
    <property type="protein sequence ID" value="KAG2433806.1"/>
    <property type="molecule type" value="Genomic_DNA"/>
</dbReference>
<keyword evidence="2" id="KW-1185">Reference proteome</keyword>
<accession>A0A835T916</accession>
<dbReference type="AlphaFoldDB" id="A0A835T916"/>
<sequence>MTSPQSAVLKALVEDKLPKRLWELSGGMLDAVFHVHVHDGVLTRMTAAENGYWAAWADIQGIARAAAAERGPNHDVYDGFVSFLRVDSDTPDGFVPRPEVPRPGGFTIASYRENGIRLESSSPPVTHLQWFMHRSLHSELYSPPYTAAPEAFTAFERETRSLARYLSDAFGAFYASKPGVLWPCYNRAPGSYAILSCPHPAAAGAGGGGGGGSSSSSAPAACRATADFAVWSDGGSATGYSEWDWRAVTAWPEFADKHTSSSSNGRPPPLQPPLQRTCVSTGGTNAMSAALLLPPSPPPASCAGSGQRRCGGSPAGECCAGTCCGFRCCPVTWHMLALILASTDLMWRPKGSQQRHRLVCNMTQQQLGQLRAAAAALPAQAAALSEGLLAVQVEVKVAGAGGSGSGALTSLTTEDDGASGYFLAPADVKAQVLAAAHGRQYDAVILIYRADYYPDAPPAAADGGSDSEPLPNPYHKPELPMLLPLYAPIGPIEGGCCLPQPAFGWARSPGFMSVAAPTEWRWPYAPVSPQGDRLMFMFADVLRRFYEEASLYTVHLPDRYWALAQPPYGYGYPSQQDFLRDFLTGRVTPSTQRPWEVPGMNASLYGYGTPLKIQNTIWQQPA</sequence>
<dbReference type="Proteomes" id="UP000650467">
    <property type="component" value="Unassembled WGS sequence"/>
</dbReference>
<name>A0A835T916_CHLIN</name>
<gene>
    <name evidence="1" type="ORF">HXX76_008164</name>
</gene>